<comment type="caution">
    <text evidence="3">The sequence shown here is derived from an EMBL/GenBank/DDBJ whole genome shotgun (WGS) entry which is preliminary data.</text>
</comment>
<proteinExistence type="predicted"/>
<dbReference type="InterPro" id="IPR050491">
    <property type="entry name" value="AmpC-like"/>
</dbReference>
<feature type="compositionally biased region" description="Low complexity" evidence="1">
    <location>
        <begin position="1"/>
        <end position="23"/>
    </location>
</feature>
<dbReference type="OrthoDB" id="3171327at2"/>
<accession>A0A4Y3RDL3</accession>
<organism evidence="3 4">
    <name type="scientific">Streptomyces cacaoi</name>
    <dbReference type="NCBI Taxonomy" id="1898"/>
    <lineage>
        <taxon>Bacteria</taxon>
        <taxon>Bacillati</taxon>
        <taxon>Actinomycetota</taxon>
        <taxon>Actinomycetes</taxon>
        <taxon>Kitasatosporales</taxon>
        <taxon>Streptomycetaceae</taxon>
        <taxon>Streptomyces</taxon>
    </lineage>
</organism>
<dbReference type="PANTHER" id="PTHR46825:SF7">
    <property type="entry name" value="D-ALANYL-D-ALANINE CARBOXYPEPTIDASE"/>
    <property type="match status" value="1"/>
</dbReference>
<sequence>MTTPAPTAGRGTAAHTTGPRGSDASGGPGGSRASGDSGGSALDDRLDAAVHAVEAPHVVFAASVGGRRAIRSGGTAPPPAVERARLRYEAGSASKPYTGLLLAALTLDGTVGRGTPALACLAPGAAVPDAPVTLLHLVTHTSRLPALPRDFYRQALPRWSTNPFAGYPAAHVVDAFVRRETARTGRRVRRRPGTRWHYSNFGVSVLGHALAAATRTPWETLLHERILAPLALGGTALTPAPPPDFSDAGPARAGDAADAVGHRADGVTPVPPLRIGGFAPAGGVRTTPADALTFLEAHLHPERTPLAEALHAVRAPLLRRGLGHRHTHTLTWFQHPTEHGPAYFHCGATSGQQTFLGFCPGTDVAVAAHTTRRYHRTDPFLPTAYTLLLGPDPLS</sequence>
<keyword evidence="4" id="KW-1185">Reference proteome</keyword>
<feature type="domain" description="Beta-lactamase-related" evidence="2">
    <location>
        <begin position="48"/>
        <end position="378"/>
    </location>
</feature>
<dbReference type="RefSeq" id="WP_141275791.1">
    <property type="nucleotide sequence ID" value="NZ_BJMM01000065.1"/>
</dbReference>
<dbReference type="Pfam" id="PF00144">
    <property type="entry name" value="Beta-lactamase"/>
    <property type="match status" value="1"/>
</dbReference>
<evidence type="ECO:0000259" key="2">
    <source>
        <dbReference type="Pfam" id="PF00144"/>
    </source>
</evidence>
<feature type="region of interest" description="Disordered" evidence="1">
    <location>
        <begin position="1"/>
        <end position="42"/>
    </location>
</feature>
<protein>
    <submittedName>
        <fullName evidence="3">Penicillin-binding protein</fullName>
    </submittedName>
</protein>
<dbReference type="AlphaFoldDB" id="A0A4Y3RDL3"/>
<dbReference type="SUPFAM" id="SSF56601">
    <property type="entry name" value="beta-lactamase/transpeptidase-like"/>
    <property type="match status" value="1"/>
</dbReference>
<evidence type="ECO:0000313" key="4">
    <source>
        <dbReference type="Proteomes" id="UP000319210"/>
    </source>
</evidence>
<dbReference type="Gene3D" id="3.40.710.10">
    <property type="entry name" value="DD-peptidase/beta-lactamase superfamily"/>
    <property type="match status" value="1"/>
</dbReference>
<dbReference type="InterPro" id="IPR012338">
    <property type="entry name" value="Beta-lactam/transpept-like"/>
</dbReference>
<dbReference type="PANTHER" id="PTHR46825">
    <property type="entry name" value="D-ALANYL-D-ALANINE-CARBOXYPEPTIDASE/ENDOPEPTIDASE AMPH"/>
    <property type="match status" value="1"/>
</dbReference>
<feature type="compositionally biased region" description="Gly residues" evidence="1">
    <location>
        <begin position="24"/>
        <end position="38"/>
    </location>
</feature>
<gene>
    <name evidence="3" type="ORF">SCA03_63710</name>
</gene>
<evidence type="ECO:0000256" key="1">
    <source>
        <dbReference type="SAM" id="MobiDB-lite"/>
    </source>
</evidence>
<dbReference type="Proteomes" id="UP000319210">
    <property type="component" value="Unassembled WGS sequence"/>
</dbReference>
<reference evidence="3 4" key="1">
    <citation type="submission" date="2019-06" db="EMBL/GenBank/DDBJ databases">
        <title>Whole genome shotgun sequence of Streptomyces cacaoi subsp. cacaoi NBRC 12748.</title>
        <authorList>
            <person name="Hosoyama A."/>
            <person name="Uohara A."/>
            <person name="Ohji S."/>
            <person name="Ichikawa N."/>
        </authorList>
    </citation>
    <scope>NUCLEOTIDE SEQUENCE [LARGE SCALE GENOMIC DNA]</scope>
    <source>
        <strain evidence="3 4">NBRC 12748</strain>
    </source>
</reference>
<dbReference type="InterPro" id="IPR001466">
    <property type="entry name" value="Beta-lactam-related"/>
</dbReference>
<evidence type="ECO:0000313" key="3">
    <source>
        <dbReference type="EMBL" id="GEB53820.1"/>
    </source>
</evidence>
<name>A0A4Y3RDL3_STRCI</name>
<dbReference type="EMBL" id="BJMM01000065">
    <property type="protein sequence ID" value="GEB53820.1"/>
    <property type="molecule type" value="Genomic_DNA"/>
</dbReference>